<reference evidence="1" key="1">
    <citation type="journal article" date="2023" name="Insect Mol. Biol.">
        <title>Genome sequencing provides insights into the evolution of gene families encoding plant cell wall-degrading enzymes in longhorned beetles.</title>
        <authorList>
            <person name="Shin N.R."/>
            <person name="Okamura Y."/>
            <person name="Kirsch R."/>
            <person name="Pauchet Y."/>
        </authorList>
    </citation>
    <scope>NUCLEOTIDE SEQUENCE</scope>
    <source>
        <strain evidence="1">RBIC_L_NR</strain>
    </source>
</reference>
<dbReference type="AlphaFoldDB" id="A0AAV8Z662"/>
<evidence type="ECO:0000313" key="2">
    <source>
        <dbReference type="Proteomes" id="UP001162156"/>
    </source>
</evidence>
<accession>A0AAV8Z662</accession>
<dbReference type="EMBL" id="JANEYF010001675">
    <property type="protein sequence ID" value="KAJ8959580.1"/>
    <property type="molecule type" value="Genomic_DNA"/>
</dbReference>
<protein>
    <submittedName>
        <fullName evidence="1">Uncharacterized protein</fullName>
    </submittedName>
</protein>
<gene>
    <name evidence="1" type="ORF">NQ314_006229</name>
</gene>
<comment type="caution">
    <text evidence="1">The sequence shown here is derived from an EMBL/GenBank/DDBJ whole genome shotgun (WGS) entry which is preliminary data.</text>
</comment>
<dbReference type="Proteomes" id="UP001162156">
    <property type="component" value="Unassembled WGS sequence"/>
</dbReference>
<sequence length="120" mass="13946">DSHNARKIGKKRVWIRDWIRRRSTLGGSELLLKEISTEDPDSYRNFMRLSVEKLQELLKLVTPKLTKSETWMRSPISPQIKLEVTLRYLATGDSFASLQYLYRLPKCTISVFLLGAYGNI</sequence>
<organism evidence="1 2">
    <name type="scientific">Rhamnusium bicolor</name>
    <dbReference type="NCBI Taxonomy" id="1586634"/>
    <lineage>
        <taxon>Eukaryota</taxon>
        <taxon>Metazoa</taxon>
        <taxon>Ecdysozoa</taxon>
        <taxon>Arthropoda</taxon>
        <taxon>Hexapoda</taxon>
        <taxon>Insecta</taxon>
        <taxon>Pterygota</taxon>
        <taxon>Neoptera</taxon>
        <taxon>Endopterygota</taxon>
        <taxon>Coleoptera</taxon>
        <taxon>Polyphaga</taxon>
        <taxon>Cucujiformia</taxon>
        <taxon>Chrysomeloidea</taxon>
        <taxon>Cerambycidae</taxon>
        <taxon>Lepturinae</taxon>
        <taxon>Rhagiini</taxon>
        <taxon>Rhamnusium</taxon>
    </lineage>
</organism>
<feature type="non-terminal residue" evidence="1">
    <location>
        <position position="1"/>
    </location>
</feature>
<proteinExistence type="predicted"/>
<name>A0AAV8Z662_9CUCU</name>
<keyword evidence="2" id="KW-1185">Reference proteome</keyword>
<evidence type="ECO:0000313" key="1">
    <source>
        <dbReference type="EMBL" id="KAJ8959580.1"/>
    </source>
</evidence>